<name>A0A0G1XFZ1_9BACT</name>
<accession>A0A0G1XFZ1</accession>
<reference evidence="2 3" key="1">
    <citation type="journal article" date="2015" name="Nature">
        <title>rRNA introns, odd ribosomes, and small enigmatic genomes across a large radiation of phyla.</title>
        <authorList>
            <person name="Brown C.T."/>
            <person name="Hug L.A."/>
            <person name="Thomas B.C."/>
            <person name="Sharon I."/>
            <person name="Castelle C.J."/>
            <person name="Singh A."/>
            <person name="Wilkins M.J."/>
            <person name="Williams K.H."/>
            <person name="Banfield J.F."/>
        </authorList>
    </citation>
    <scope>NUCLEOTIDE SEQUENCE [LARGE SCALE GENOMIC DNA]</scope>
</reference>
<dbReference type="PATRIC" id="fig|1618989.3.peg.337"/>
<dbReference type="EMBL" id="LCRD01000020">
    <property type="protein sequence ID" value="KKW30158.1"/>
    <property type="molecule type" value="Genomic_DNA"/>
</dbReference>
<feature type="transmembrane region" description="Helical" evidence="1">
    <location>
        <begin position="107"/>
        <end position="128"/>
    </location>
</feature>
<dbReference type="Pfam" id="PF07907">
    <property type="entry name" value="YibE_F"/>
    <property type="match status" value="1"/>
</dbReference>
<dbReference type="InterPro" id="IPR012507">
    <property type="entry name" value="YibE_F"/>
</dbReference>
<feature type="transmembrane region" description="Helical" evidence="1">
    <location>
        <begin position="160"/>
        <end position="185"/>
    </location>
</feature>
<feature type="transmembrane region" description="Helical" evidence="1">
    <location>
        <begin position="80"/>
        <end position="100"/>
    </location>
</feature>
<gene>
    <name evidence="2" type="ORF">UY72_C0020G0002</name>
</gene>
<evidence type="ECO:0008006" key="4">
    <source>
        <dbReference type="Google" id="ProtNLM"/>
    </source>
</evidence>
<keyword evidence="1" id="KW-0472">Membrane</keyword>
<dbReference type="AlphaFoldDB" id="A0A0G1XFZ1"/>
<organism evidence="2 3">
    <name type="scientific">Candidatus Uhrbacteria bacterium GW2011_GWD2_52_7</name>
    <dbReference type="NCBI Taxonomy" id="1618989"/>
    <lineage>
        <taxon>Bacteria</taxon>
        <taxon>Candidatus Uhriibacteriota</taxon>
    </lineage>
</organism>
<evidence type="ECO:0000256" key="1">
    <source>
        <dbReference type="SAM" id="Phobius"/>
    </source>
</evidence>
<feature type="transmembrane region" description="Helical" evidence="1">
    <location>
        <begin position="304"/>
        <end position="325"/>
    </location>
</feature>
<evidence type="ECO:0000313" key="3">
    <source>
        <dbReference type="Proteomes" id="UP000034846"/>
    </source>
</evidence>
<proteinExistence type="predicted"/>
<feature type="transmembrane region" description="Helical" evidence="1">
    <location>
        <begin position="205"/>
        <end position="223"/>
    </location>
</feature>
<sequence length="332" mass="34668">MDTNYQRATVTRVLQEETRGEGAMSEIHQELEAKLSGDVVVQVTADIPYARSEDGYDVGDQVIVTLQTYGDTTSYVVTDLLRLPDVGLVIFCFIAIACWFGRRHGAMALVGLAVSAAILVFGISPAILAGYNALLVSTLGGALILVASLLIAHGVNRRTLVALVSTLVTLGIAVVAAIAAVDLIGLSGAGTEEAIYLHVGAVAGLRLRDVLLGGMIIGALGVLDDVTTAQSAAVEEIAKADASLSAGELYRRGLSIGREHIASLVNTLALAYAGASFPLFILLTMKDGPPWWVVLNSEAITEEVVRALVGGAALILAVPIATLIAPRVFARR</sequence>
<keyword evidence="1" id="KW-0812">Transmembrane</keyword>
<dbReference type="PANTHER" id="PTHR41771:SF1">
    <property type="entry name" value="MEMBRANE PROTEIN"/>
    <property type="match status" value="1"/>
</dbReference>
<dbReference type="PANTHER" id="PTHR41771">
    <property type="entry name" value="MEMBRANE PROTEIN-RELATED"/>
    <property type="match status" value="1"/>
</dbReference>
<protein>
    <recommendedName>
        <fullName evidence="4">YibE/F family protein</fullName>
    </recommendedName>
</protein>
<comment type="caution">
    <text evidence="2">The sequence shown here is derived from an EMBL/GenBank/DDBJ whole genome shotgun (WGS) entry which is preliminary data.</text>
</comment>
<feature type="transmembrane region" description="Helical" evidence="1">
    <location>
        <begin position="134"/>
        <end position="153"/>
    </location>
</feature>
<dbReference type="Proteomes" id="UP000034846">
    <property type="component" value="Unassembled WGS sequence"/>
</dbReference>
<feature type="transmembrane region" description="Helical" evidence="1">
    <location>
        <begin position="261"/>
        <end position="284"/>
    </location>
</feature>
<evidence type="ECO:0000313" key="2">
    <source>
        <dbReference type="EMBL" id="KKW30158.1"/>
    </source>
</evidence>
<keyword evidence="1" id="KW-1133">Transmembrane helix</keyword>